<dbReference type="AlphaFoldDB" id="A0A814AS82"/>
<evidence type="ECO:0000313" key="3">
    <source>
        <dbReference type="EMBL" id="CAF3553984.1"/>
    </source>
</evidence>
<protein>
    <submittedName>
        <fullName evidence="2">Uncharacterized protein</fullName>
    </submittedName>
</protein>
<dbReference type="EMBL" id="CAJNOU010000213">
    <property type="protein sequence ID" value="CAF0918277.1"/>
    <property type="molecule type" value="Genomic_DNA"/>
</dbReference>
<dbReference type="EMBL" id="CAJOBE010000054">
    <property type="protein sequence ID" value="CAF3553984.1"/>
    <property type="molecule type" value="Genomic_DNA"/>
</dbReference>
<feature type="region of interest" description="Disordered" evidence="1">
    <location>
        <begin position="96"/>
        <end position="117"/>
    </location>
</feature>
<comment type="caution">
    <text evidence="2">The sequence shown here is derived from an EMBL/GenBank/DDBJ whole genome shotgun (WGS) entry which is preliminary data.</text>
</comment>
<organism evidence="2 4">
    <name type="scientific">Rotaria sordida</name>
    <dbReference type="NCBI Taxonomy" id="392033"/>
    <lineage>
        <taxon>Eukaryota</taxon>
        <taxon>Metazoa</taxon>
        <taxon>Spiralia</taxon>
        <taxon>Gnathifera</taxon>
        <taxon>Rotifera</taxon>
        <taxon>Eurotatoria</taxon>
        <taxon>Bdelloidea</taxon>
        <taxon>Philodinida</taxon>
        <taxon>Philodinidae</taxon>
        <taxon>Rotaria</taxon>
    </lineage>
</organism>
<dbReference type="Proteomes" id="UP000663889">
    <property type="component" value="Unassembled WGS sequence"/>
</dbReference>
<reference evidence="2" key="1">
    <citation type="submission" date="2021-02" db="EMBL/GenBank/DDBJ databases">
        <authorList>
            <person name="Nowell W R."/>
        </authorList>
    </citation>
    <scope>NUCLEOTIDE SEQUENCE</scope>
</reference>
<evidence type="ECO:0000313" key="2">
    <source>
        <dbReference type="EMBL" id="CAF0918277.1"/>
    </source>
</evidence>
<proteinExistence type="predicted"/>
<dbReference type="Proteomes" id="UP000663874">
    <property type="component" value="Unassembled WGS sequence"/>
</dbReference>
<sequence>MNNSIDRQGILDNLTAIETTAKLLVNAFVKKNNDTELYLNGIHREELVTQTTTFLAQAQKLILNLSNTFNLTTDDFFQKSSKENLTESNEQFTSTSFISDVSQNNEDEKTDSKSSTSKKTYSLSSVTLDDIIQNRLTPKHLLPNYPLLHDSIQPNLISLIRNLRSIENFDNLMFKAYSKIFNQEERICCNYNGINGKLPYPRHKCLLLNFIIKLIFNERNKILDDNQRYDLYIECEKHFSTDTSLTKYRGLNIDHLYKNNRFNDEKQFICSIFHLIIPKDDIKRIITAKQDLSSEWNDNEICIYYARPIHLLWIKQKWLERYSINKKNEAEKWSQCIDWAIDSFLEKTKTRPSKRKTKDISMDHKRTKTLLTFEEKCKQLDRTKYNVLEYATQFLHLISDENNKNLPTLKQLQLLEHDIFHFYWTSNKQKTWSDIIDIISKIFLNELNDNFLYIYSKDLLEMNNNDQYEIERLLQIKL</sequence>
<evidence type="ECO:0000256" key="1">
    <source>
        <dbReference type="SAM" id="MobiDB-lite"/>
    </source>
</evidence>
<evidence type="ECO:0000313" key="4">
    <source>
        <dbReference type="Proteomes" id="UP000663889"/>
    </source>
</evidence>
<gene>
    <name evidence="3" type="ORF">FNK824_LOCUS1104</name>
    <name evidence="2" type="ORF">SEV965_LOCUS6506</name>
</gene>
<accession>A0A814AS82</accession>
<name>A0A814AS82_9BILA</name>